<feature type="compositionally biased region" description="Polar residues" evidence="1">
    <location>
        <begin position="359"/>
        <end position="374"/>
    </location>
</feature>
<gene>
    <name evidence="2" type="ORF">N7532_007301</name>
</gene>
<accession>A0A9W9K6X4</accession>
<comment type="caution">
    <text evidence="2">The sequence shown here is derived from an EMBL/GenBank/DDBJ whole genome shotgun (WGS) entry which is preliminary data.</text>
</comment>
<reference evidence="2" key="2">
    <citation type="journal article" date="2023" name="IMA Fungus">
        <title>Comparative genomic study of the Penicillium genus elucidates a diverse pangenome and 15 lateral gene transfer events.</title>
        <authorList>
            <person name="Petersen C."/>
            <person name="Sorensen T."/>
            <person name="Nielsen M.R."/>
            <person name="Sondergaard T.E."/>
            <person name="Sorensen J.L."/>
            <person name="Fitzpatrick D.A."/>
            <person name="Frisvad J.C."/>
            <person name="Nielsen K.L."/>
        </authorList>
    </citation>
    <scope>NUCLEOTIDE SEQUENCE</scope>
    <source>
        <strain evidence="2">IBT 30761</strain>
    </source>
</reference>
<feature type="region of interest" description="Disordered" evidence="1">
    <location>
        <begin position="48"/>
        <end position="69"/>
    </location>
</feature>
<evidence type="ECO:0000256" key="1">
    <source>
        <dbReference type="SAM" id="MobiDB-lite"/>
    </source>
</evidence>
<name>A0A9W9K6X4_9EURO</name>
<dbReference type="EMBL" id="JAPQKI010000006">
    <property type="protein sequence ID" value="KAJ5095010.1"/>
    <property type="molecule type" value="Genomic_DNA"/>
</dbReference>
<evidence type="ECO:0000313" key="3">
    <source>
        <dbReference type="Proteomes" id="UP001149074"/>
    </source>
</evidence>
<keyword evidence="3" id="KW-1185">Reference proteome</keyword>
<dbReference type="GeneID" id="81358773"/>
<reference evidence="2" key="1">
    <citation type="submission" date="2022-11" db="EMBL/GenBank/DDBJ databases">
        <authorList>
            <person name="Petersen C."/>
        </authorList>
    </citation>
    <scope>NUCLEOTIDE SEQUENCE</scope>
    <source>
        <strain evidence="2">IBT 30761</strain>
    </source>
</reference>
<dbReference type="OrthoDB" id="2663223at2759"/>
<dbReference type="Proteomes" id="UP001149074">
    <property type="component" value="Unassembled WGS sequence"/>
</dbReference>
<dbReference type="RefSeq" id="XP_056473160.1">
    <property type="nucleotide sequence ID" value="XM_056619794.1"/>
</dbReference>
<sequence>MESSTVSAMKGDKLKDPPQWRNWLARVKLLARQKKVWDLVNPQIEEDRLEQPMRKPRRPQYPEGGSESVKREWRDRLDIYKLDLAEWEQQAKGLDAVNEWIIINLDPIHHASLLDYETPYERLVYLETRFARSNAYEEDIRAQWKQFSSMPPRKGVDIDRWLADWNTLREQAVTLNLPEVKSANKDFLRAVKNVLPIWWQAKYESIIMNHEDWETRDLIENFRGFYHEVIPQEPDNTISEASFSTFQDFEEAESEAKVMEEDDQHILQKQEDKPFAKRRCPCGNPGHKAWLCYTINEAVRPQDWVVQKAKIQRVQKALKEDPQWKDWIEAKIKVYNEKQQKGQDKEPVANNALFPPPQVSLSAISTDNLSPVDI</sequence>
<feature type="region of interest" description="Disordered" evidence="1">
    <location>
        <begin position="338"/>
        <end position="374"/>
    </location>
</feature>
<dbReference type="AlphaFoldDB" id="A0A9W9K6X4"/>
<organism evidence="2 3">
    <name type="scientific">Penicillium argentinense</name>
    <dbReference type="NCBI Taxonomy" id="1131581"/>
    <lineage>
        <taxon>Eukaryota</taxon>
        <taxon>Fungi</taxon>
        <taxon>Dikarya</taxon>
        <taxon>Ascomycota</taxon>
        <taxon>Pezizomycotina</taxon>
        <taxon>Eurotiomycetes</taxon>
        <taxon>Eurotiomycetidae</taxon>
        <taxon>Eurotiales</taxon>
        <taxon>Aspergillaceae</taxon>
        <taxon>Penicillium</taxon>
    </lineage>
</organism>
<evidence type="ECO:0000313" key="2">
    <source>
        <dbReference type="EMBL" id="KAJ5095010.1"/>
    </source>
</evidence>
<proteinExistence type="predicted"/>
<feature type="compositionally biased region" description="Basic and acidic residues" evidence="1">
    <location>
        <begin position="338"/>
        <end position="347"/>
    </location>
</feature>
<protein>
    <submittedName>
        <fullName evidence="2">Uncharacterized protein</fullName>
    </submittedName>
</protein>